<evidence type="ECO:0000313" key="3">
    <source>
        <dbReference type="Proteomes" id="UP000216885"/>
    </source>
</evidence>
<gene>
    <name evidence="2" type="ORF">CAL20_18105</name>
</gene>
<reference evidence="2 3" key="1">
    <citation type="submission" date="2017-05" db="EMBL/GenBank/DDBJ databases">
        <title>Complete and WGS of Bordetella genogroups.</title>
        <authorList>
            <person name="Spilker T."/>
            <person name="LiPuma J."/>
        </authorList>
    </citation>
    <scope>NUCLEOTIDE SEQUENCE [LARGE SCALE GENOMIC DNA]</scope>
    <source>
        <strain evidence="2 3">AU9919</strain>
    </source>
</reference>
<organism evidence="2 3">
    <name type="scientific">Bordetella genomosp. 4</name>
    <dbReference type="NCBI Taxonomy" id="463044"/>
    <lineage>
        <taxon>Bacteria</taxon>
        <taxon>Pseudomonadati</taxon>
        <taxon>Pseudomonadota</taxon>
        <taxon>Betaproteobacteria</taxon>
        <taxon>Burkholderiales</taxon>
        <taxon>Alcaligenaceae</taxon>
        <taxon>Bordetella</taxon>
    </lineage>
</organism>
<dbReference type="CDD" id="cd12108">
    <property type="entry name" value="Hr-like"/>
    <property type="match status" value="1"/>
</dbReference>
<dbReference type="Pfam" id="PF01814">
    <property type="entry name" value="Hemerythrin"/>
    <property type="match status" value="1"/>
</dbReference>
<comment type="caution">
    <text evidence="2">The sequence shown here is derived from an EMBL/GenBank/DDBJ whole genome shotgun (WGS) entry which is preliminary data.</text>
</comment>
<dbReference type="EMBL" id="NEVQ01000017">
    <property type="protein sequence ID" value="OZI54482.1"/>
    <property type="molecule type" value="Genomic_DNA"/>
</dbReference>
<dbReference type="InterPro" id="IPR012312">
    <property type="entry name" value="Hemerythrin-like"/>
</dbReference>
<name>A0A261TZ91_9BORD</name>
<accession>A0A261TZ91</accession>
<feature type="domain" description="Hemerythrin-like" evidence="1">
    <location>
        <begin position="17"/>
        <end position="157"/>
    </location>
</feature>
<dbReference type="OrthoDB" id="8898809at2"/>
<proteinExistence type="predicted"/>
<dbReference type="Proteomes" id="UP000216885">
    <property type="component" value="Unassembled WGS sequence"/>
</dbReference>
<evidence type="ECO:0000313" key="2">
    <source>
        <dbReference type="EMBL" id="OZI54482.1"/>
    </source>
</evidence>
<dbReference type="RefSeq" id="WP_094822332.1">
    <property type="nucleotide sequence ID" value="NZ_NEVO01000010.1"/>
</dbReference>
<dbReference type="Gene3D" id="1.20.120.520">
    <property type="entry name" value="nmb1532 protein domain like"/>
    <property type="match status" value="1"/>
</dbReference>
<evidence type="ECO:0000259" key="1">
    <source>
        <dbReference type="Pfam" id="PF01814"/>
    </source>
</evidence>
<protein>
    <submittedName>
        <fullName evidence="2">Cation-binding protein</fullName>
    </submittedName>
</protein>
<dbReference type="AlphaFoldDB" id="A0A261TZ91"/>
<keyword evidence="3" id="KW-1185">Reference proteome</keyword>
<sequence>MKVDIPGFSSPAVGLDTPLELLSACHDRMGRQCATLRRLAAHVAQHGSDAVAQTAAASVLKYFDTAAVLHHRDEEADLFPALIDSMAGSDARCLHEMVDGLTQEHRQLEALWRRLHGPLEAVSAGQPAELDEAGVEQFCAQYADHIQREENELLPMAARLLDDLALSDMSQAMRARRGGGAS</sequence>